<proteinExistence type="predicted"/>
<feature type="non-terminal residue" evidence="1">
    <location>
        <position position="1"/>
    </location>
</feature>
<dbReference type="EMBL" id="UINC01047257">
    <property type="protein sequence ID" value="SVB56307.1"/>
    <property type="molecule type" value="Genomic_DNA"/>
</dbReference>
<feature type="non-terminal residue" evidence="1">
    <location>
        <position position="37"/>
    </location>
</feature>
<sequence length="37" mass="4226">VELVIRNLMWVVEVSVANAVGLQQRLVETSVFVQRKD</sequence>
<evidence type="ECO:0000313" key="1">
    <source>
        <dbReference type="EMBL" id="SVB56307.1"/>
    </source>
</evidence>
<name>A0A382F2K6_9ZZZZ</name>
<protein>
    <submittedName>
        <fullName evidence="1">Uncharacterized protein</fullName>
    </submittedName>
</protein>
<dbReference type="AlphaFoldDB" id="A0A382F2K6"/>
<gene>
    <name evidence="1" type="ORF">METZ01_LOCUS209161</name>
</gene>
<accession>A0A382F2K6</accession>
<organism evidence="1">
    <name type="scientific">marine metagenome</name>
    <dbReference type="NCBI Taxonomy" id="408172"/>
    <lineage>
        <taxon>unclassified sequences</taxon>
        <taxon>metagenomes</taxon>
        <taxon>ecological metagenomes</taxon>
    </lineage>
</organism>
<reference evidence="1" key="1">
    <citation type="submission" date="2018-05" db="EMBL/GenBank/DDBJ databases">
        <authorList>
            <person name="Lanie J.A."/>
            <person name="Ng W.-L."/>
            <person name="Kazmierczak K.M."/>
            <person name="Andrzejewski T.M."/>
            <person name="Davidsen T.M."/>
            <person name="Wayne K.J."/>
            <person name="Tettelin H."/>
            <person name="Glass J.I."/>
            <person name="Rusch D."/>
            <person name="Podicherti R."/>
            <person name="Tsui H.-C.T."/>
            <person name="Winkler M.E."/>
        </authorList>
    </citation>
    <scope>NUCLEOTIDE SEQUENCE</scope>
</reference>